<comment type="caution">
    <text evidence="1">The sequence shown here is derived from an EMBL/GenBank/DDBJ whole genome shotgun (WGS) entry which is preliminary data.</text>
</comment>
<gene>
    <name evidence="1" type="ORF">ACFFQA_20350</name>
</gene>
<reference evidence="1 2" key="1">
    <citation type="submission" date="2024-09" db="EMBL/GenBank/DDBJ databases">
        <authorList>
            <person name="Sun Q."/>
            <person name="Mori K."/>
        </authorList>
    </citation>
    <scope>NUCLEOTIDE SEQUENCE [LARGE SCALE GENOMIC DNA]</scope>
    <source>
        <strain evidence="1 2">TBRC 7907</strain>
    </source>
</reference>
<evidence type="ECO:0000313" key="2">
    <source>
        <dbReference type="Proteomes" id="UP001589693"/>
    </source>
</evidence>
<dbReference type="RefSeq" id="WP_377854360.1">
    <property type="nucleotide sequence ID" value="NZ_JBHLZU010000018.1"/>
</dbReference>
<sequence length="213" mass="23187">MLLGWRVIEVDLDGQEQRTDYHAALRDAAVAHLTATGDRPASLRKLVAAGDRVYEPYGVRPDTPAQCQEWSVVGLAGLEWMGVAAACPDCVATGPLAVRAWTEPGLDGVRAEMTCPDGHTSTHPLVYPEAVLPLHAWSHTPPQDRPSIDALMAGLQPHYAALDPDTTTLAWRPWVCHDGHRWGLDPAAEAQRWPALQAAVLDWLATQPPPPLR</sequence>
<dbReference type="EMBL" id="JBHLZU010000018">
    <property type="protein sequence ID" value="MFB9906295.1"/>
    <property type="molecule type" value="Genomic_DNA"/>
</dbReference>
<protein>
    <submittedName>
        <fullName evidence="1">Uncharacterized protein</fullName>
    </submittedName>
</protein>
<evidence type="ECO:0000313" key="1">
    <source>
        <dbReference type="EMBL" id="MFB9906295.1"/>
    </source>
</evidence>
<name>A0ABV5ZZG6_9PSEU</name>
<dbReference type="Proteomes" id="UP001589693">
    <property type="component" value="Unassembled WGS sequence"/>
</dbReference>
<organism evidence="1 2">
    <name type="scientific">Allokutzneria oryzae</name>
    <dbReference type="NCBI Taxonomy" id="1378989"/>
    <lineage>
        <taxon>Bacteria</taxon>
        <taxon>Bacillati</taxon>
        <taxon>Actinomycetota</taxon>
        <taxon>Actinomycetes</taxon>
        <taxon>Pseudonocardiales</taxon>
        <taxon>Pseudonocardiaceae</taxon>
        <taxon>Allokutzneria</taxon>
    </lineage>
</organism>
<accession>A0ABV5ZZG6</accession>
<keyword evidence="2" id="KW-1185">Reference proteome</keyword>
<proteinExistence type="predicted"/>